<protein>
    <recommendedName>
        <fullName evidence="1">N,N-dimethylformamidase beta subunit-like C-terminal domain-containing protein</fullName>
    </recommendedName>
</protein>
<accession>A0A498Q7K3</accession>
<keyword evidence="3" id="KW-1185">Reference proteome</keyword>
<dbReference type="InterPro" id="IPR046540">
    <property type="entry name" value="DMFA2_C"/>
</dbReference>
<name>A0A498Q7K3_9MYCO</name>
<evidence type="ECO:0000259" key="1">
    <source>
        <dbReference type="Pfam" id="PF20254"/>
    </source>
</evidence>
<reference evidence="2 3" key="1">
    <citation type="submission" date="2018-09" db="EMBL/GenBank/DDBJ databases">
        <authorList>
            <person name="Tagini F."/>
        </authorList>
    </citation>
    <scope>NUCLEOTIDE SEQUENCE [LARGE SCALE GENOMIC DNA]</scope>
    <source>
        <strain evidence="2 3">MK13</strain>
    </source>
</reference>
<gene>
    <name evidence="2" type="ORF">LAUMK13_03191</name>
</gene>
<evidence type="ECO:0000313" key="2">
    <source>
        <dbReference type="EMBL" id="VBA40703.1"/>
    </source>
</evidence>
<organism evidence="2 3">
    <name type="scientific">Mycobacterium innocens</name>
    <dbReference type="NCBI Taxonomy" id="2341083"/>
    <lineage>
        <taxon>Bacteria</taxon>
        <taxon>Bacillati</taxon>
        <taxon>Actinomycetota</taxon>
        <taxon>Actinomycetes</taxon>
        <taxon>Mycobacteriales</taxon>
        <taxon>Mycobacteriaceae</taxon>
        <taxon>Mycobacterium</taxon>
    </lineage>
</organism>
<dbReference type="EMBL" id="UPHQ01000165">
    <property type="protein sequence ID" value="VBA40703.1"/>
    <property type="molecule type" value="Genomic_DNA"/>
</dbReference>
<proteinExistence type="predicted"/>
<feature type="domain" description="N,N-dimethylformamidase beta subunit-like C-terminal" evidence="1">
    <location>
        <begin position="46"/>
        <end position="402"/>
    </location>
</feature>
<dbReference type="Pfam" id="PF20254">
    <property type="entry name" value="DMFA2_C"/>
    <property type="match status" value="1"/>
</dbReference>
<sequence>MLHVSTPAPRYRVRFLRIGCELEPVGESSWRRGFELPPGLPDRDWGWPGELFDVPKSWRSGAYLAVIDTGQDDQPPIDLAARCGQALFVVRPAASARRAPILYKVPLATYHAYNAAGGGSMYHTASFVPSLSPTVLTTRRPGGGTGGAPSFPEAVDVYDPSSPREGVAHWDVPMIAWLQREGVDVDFCTDFDLHRDPAVLDGHRLLLSVGHDEYWSPPMRQAAEDFVRRGGNIAFFSGNTSWWRVDLTDNGDLTAVHPPVSHPGGGNWWRTRPENRLTGVSYRHGGGWWDGPREPLGYTVQHAGHWVYGGLNLRTGDVFGSTERLVGYECDGAVVEPGPGGRLRAAGTDGTPAELAVLGTARLGEGWQDRPAGPAATAVLGAYTDTGTVFTCGTTDWPRLLAQGDPVVTAITRNVLGRLAGQGARVLGPFPARHGRWLVVAGQDATFQVDLRGPAPEGTTFTWTIAVGDCPAKKVPGALTCQLAVPDVADLLTVTVTVTSPDGQTSFGWTTQPILSAAEFAQIDVLCRLRDLVVAVAPALNPVAEVGTGNRPFGDPAWDPVRDGLRKPMTPEAFDTVITAATELTERCAPFAGRHDRIGSC</sequence>
<evidence type="ECO:0000313" key="3">
    <source>
        <dbReference type="Proteomes" id="UP000267289"/>
    </source>
</evidence>
<dbReference type="AlphaFoldDB" id="A0A498Q7K3"/>
<dbReference type="Proteomes" id="UP000267289">
    <property type="component" value="Unassembled WGS sequence"/>
</dbReference>